<organism evidence="1 2">
    <name type="scientific">Clostridium tertium</name>
    <dbReference type="NCBI Taxonomy" id="1559"/>
    <lineage>
        <taxon>Bacteria</taxon>
        <taxon>Bacillati</taxon>
        <taxon>Bacillota</taxon>
        <taxon>Clostridia</taxon>
        <taxon>Eubacteriales</taxon>
        <taxon>Clostridiaceae</taxon>
        <taxon>Clostridium</taxon>
    </lineage>
</organism>
<proteinExistence type="predicted"/>
<protein>
    <submittedName>
        <fullName evidence="1">YmaF family protein</fullName>
    </submittedName>
</protein>
<evidence type="ECO:0000313" key="2">
    <source>
        <dbReference type="Proteomes" id="UP001141183"/>
    </source>
</evidence>
<keyword evidence="2" id="KW-1185">Reference proteome</keyword>
<dbReference type="Pfam" id="PF12788">
    <property type="entry name" value="YmaF"/>
    <property type="match status" value="1"/>
</dbReference>
<comment type="caution">
    <text evidence="1">The sequence shown here is derived from an EMBL/GenBank/DDBJ whole genome shotgun (WGS) entry which is preliminary data.</text>
</comment>
<dbReference type="AlphaFoldDB" id="A0A9X3XM94"/>
<gene>
    <name evidence="1" type="ORF">NE398_13465</name>
</gene>
<name>A0A9X3XM94_9CLOT</name>
<accession>A0A9X3XM94</accession>
<reference evidence="1" key="1">
    <citation type="submission" date="2022-05" db="EMBL/GenBank/DDBJ databases">
        <title>Draft genome sequence of Clostridium tertium strain CP3 isolated from Peru.</title>
        <authorList>
            <person name="Hurtado R."/>
            <person name="Lima L."/>
            <person name="Sousa T."/>
            <person name="Jaiswal A.K."/>
            <person name="Tiwari S."/>
            <person name="Maturrano L."/>
            <person name="Brenig B."/>
            <person name="Azevedo V."/>
        </authorList>
    </citation>
    <scope>NUCLEOTIDE SEQUENCE</scope>
    <source>
        <strain evidence="1">CP3</strain>
    </source>
</reference>
<dbReference type="Proteomes" id="UP001141183">
    <property type="component" value="Unassembled WGS sequence"/>
</dbReference>
<dbReference type="EMBL" id="JAMRYU010000013">
    <property type="protein sequence ID" value="MDC4241171.1"/>
    <property type="molecule type" value="Genomic_DNA"/>
</dbReference>
<sequence length="114" mass="13106">MYPNDYSALRRYRRQTHNHEFLGSTRFTEESDDRHNHRFAGISSEAIPYNGSHVHKIKTSTDFFGHYHDICIITGPAIPMSNGKHIHLAIATTTFVQGHVHEFIFTTLIEAPEL</sequence>
<dbReference type="RefSeq" id="WP_008679501.1">
    <property type="nucleotide sequence ID" value="NZ_CABKOG010000003.1"/>
</dbReference>
<evidence type="ECO:0000313" key="1">
    <source>
        <dbReference type="EMBL" id="MDC4241171.1"/>
    </source>
</evidence>
<dbReference type="InterPro" id="IPR024307">
    <property type="entry name" value="YmaF"/>
</dbReference>